<accession>A0AAE1CRY9</accession>
<keyword evidence="2" id="KW-1185">Reference proteome</keyword>
<name>A0AAE1CRY9_9GAST</name>
<dbReference type="Proteomes" id="UP001283361">
    <property type="component" value="Unassembled WGS sequence"/>
</dbReference>
<proteinExistence type="predicted"/>
<dbReference type="AlphaFoldDB" id="A0AAE1CRY9"/>
<dbReference type="EMBL" id="JAWDGP010006982">
    <property type="protein sequence ID" value="KAK3731935.1"/>
    <property type="molecule type" value="Genomic_DNA"/>
</dbReference>
<comment type="caution">
    <text evidence="1">The sequence shown here is derived from an EMBL/GenBank/DDBJ whole genome shotgun (WGS) entry which is preliminary data.</text>
</comment>
<evidence type="ECO:0000313" key="1">
    <source>
        <dbReference type="EMBL" id="KAK3731935.1"/>
    </source>
</evidence>
<reference evidence="1" key="1">
    <citation type="journal article" date="2023" name="G3 (Bethesda)">
        <title>A reference genome for the long-term kleptoplast-retaining sea slug Elysia crispata morphotype clarki.</title>
        <authorList>
            <person name="Eastman K.E."/>
            <person name="Pendleton A.L."/>
            <person name="Shaikh M.A."/>
            <person name="Suttiyut T."/>
            <person name="Ogas R."/>
            <person name="Tomko P."/>
            <person name="Gavelis G."/>
            <person name="Widhalm J.R."/>
            <person name="Wisecaver J.H."/>
        </authorList>
    </citation>
    <scope>NUCLEOTIDE SEQUENCE</scope>
    <source>
        <strain evidence="1">ECLA1</strain>
    </source>
</reference>
<gene>
    <name evidence="1" type="ORF">RRG08_044994</name>
</gene>
<evidence type="ECO:0000313" key="2">
    <source>
        <dbReference type="Proteomes" id="UP001283361"/>
    </source>
</evidence>
<organism evidence="1 2">
    <name type="scientific">Elysia crispata</name>
    <name type="common">lettuce slug</name>
    <dbReference type="NCBI Taxonomy" id="231223"/>
    <lineage>
        <taxon>Eukaryota</taxon>
        <taxon>Metazoa</taxon>
        <taxon>Spiralia</taxon>
        <taxon>Lophotrochozoa</taxon>
        <taxon>Mollusca</taxon>
        <taxon>Gastropoda</taxon>
        <taxon>Heterobranchia</taxon>
        <taxon>Euthyneura</taxon>
        <taxon>Panpulmonata</taxon>
        <taxon>Sacoglossa</taxon>
        <taxon>Placobranchoidea</taxon>
        <taxon>Plakobranchidae</taxon>
        <taxon>Elysia</taxon>
    </lineage>
</organism>
<sequence>MFITRTGADNEKSLRVQRSNLDFGFTAPDSVSVDTARRRQTGERGFILVELYPHHCSLILTTAALSSPLQLYPHHCSLILTTAA</sequence>
<protein>
    <submittedName>
        <fullName evidence="1">Uncharacterized protein</fullName>
    </submittedName>
</protein>